<dbReference type="AlphaFoldDB" id="A0A7S3N8N1"/>
<accession>A0A7S3N8N1</accession>
<organism evidence="3">
    <name type="scientific">Euplotes harpa</name>
    <dbReference type="NCBI Taxonomy" id="151035"/>
    <lineage>
        <taxon>Eukaryota</taxon>
        <taxon>Sar</taxon>
        <taxon>Alveolata</taxon>
        <taxon>Ciliophora</taxon>
        <taxon>Intramacronucleata</taxon>
        <taxon>Spirotrichea</taxon>
        <taxon>Hypotrichia</taxon>
        <taxon>Euplotida</taxon>
        <taxon>Euplotidae</taxon>
        <taxon>Euplotes</taxon>
    </lineage>
</organism>
<evidence type="ECO:0000313" key="2">
    <source>
        <dbReference type="EMBL" id="CAE0347435.1"/>
    </source>
</evidence>
<reference evidence="3" key="1">
    <citation type="submission" date="2021-01" db="EMBL/GenBank/DDBJ databases">
        <authorList>
            <person name="Corre E."/>
            <person name="Pelletier E."/>
            <person name="Niang G."/>
            <person name="Scheremetjew M."/>
            <person name="Finn R."/>
            <person name="Kale V."/>
            <person name="Holt S."/>
            <person name="Cochrane G."/>
            <person name="Meng A."/>
            <person name="Brown T."/>
            <person name="Cohen L."/>
        </authorList>
    </citation>
    <scope>NUCLEOTIDE SEQUENCE</scope>
    <source>
        <strain evidence="3">FSP1.4</strain>
    </source>
</reference>
<feature type="compositionally biased region" description="Polar residues" evidence="1">
    <location>
        <begin position="144"/>
        <end position="158"/>
    </location>
</feature>
<feature type="region of interest" description="Disordered" evidence="1">
    <location>
        <begin position="144"/>
        <end position="173"/>
    </location>
</feature>
<gene>
    <name evidence="2" type="ORF">EHAR0213_LOCUS6346</name>
    <name evidence="3" type="ORF">EHAR0213_LOCUS6347</name>
</gene>
<sequence>MSEFKPYKTKWLKIDLMQNKKDIIVKRLGSLRQKSMDKKLIKDRIIPQFPLRMGSTTNSIDSDDIHESEPAFKYDFKSSDDGKGRLDSVDDVFLKQRHTTDYSSTTDKSSVNSKINAIVGLSVSVPKELDQFEMNEIDEEISQMPSSKIQSIPQSLRSQVMPPSPGNLGRFRSESYDISQIKCKREAIEHSHSSSNVSKPK</sequence>
<evidence type="ECO:0000313" key="3">
    <source>
        <dbReference type="EMBL" id="CAE0347436.1"/>
    </source>
</evidence>
<protein>
    <submittedName>
        <fullName evidence="3">Uncharacterized protein</fullName>
    </submittedName>
</protein>
<name>A0A7S3N8N1_9SPIT</name>
<dbReference type="EMBL" id="HBII01014982">
    <property type="protein sequence ID" value="CAE0347435.1"/>
    <property type="molecule type" value="Transcribed_RNA"/>
</dbReference>
<dbReference type="EMBL" id="HBII01014983">
    <property type="protein sequence ID" value="CAE0347436.1"/>
    <property type="molecule type" value="Transcribed_RNA"/>
</dbReference>
<evidence type="ECO:0000256" key="1">
    <source>
        <dbReference type="SAM" id="MobiDB-lite"/>
    </source>
</evidence>
<proteinExistence type="predicted"/>